<dbReference type="STRING" id="1416801.SAMN05192553_10826"/>
<name>A0A1H7APL5_9BACT</name>
<dbReference type="CDD" id="cd06815">
    <property type="entry name" value="PLPDE_III_AR_like_1"/>
    <property type="match status" value="1"/>
</dbReference>
<dbReference type="GO" id="GO:0008784">
    <property type="term" value="F:alanine racemase activity"/>
    <property type="evidence" value="ECO:0007669"/>
    <property type="project" value="TreeGrafter"/>
</dbReference>
<keyword evidence="6" id="KW-1185">Reference proteome</keyword>
<dbReference type="InterPro" id="IPR001608">
    <property type="entry name" value="Ala_racemase_N"/>
</dbReference>
<protein>
    <submittedName>
        <fullName evidence="5">Predicted amino acid racemase</fullName>
    </submittedName>
</protein>
<proteinExistence type="predicted"/>
<dbReference type="OrthoDB" id="504078at2"/>
<keyword evidence="3" id="KW-0413">Isomerase</keyword>
<dbReference type="PANTHER" id="PTHR30511:SF3">
    <property type="entry name" value="LYSINE RACEMASE"/>
    <property type="match status" value="1"/>
</dbReference>
<dbReference type="Pfam" id="PF01168">
    <property type="entry name" value="Ala_racemase_N"/>
    <property type="match status" value="1"/>
</dbReference>
<dbReference type="GO" id="GO:0030170">
    <property type="term" value="F:pyridoxal phosphate binding"/>
    <property type="evidence" value="ECO:0007669"/>
    <property type="project" value="TreeGrafter"/>
</dbReference>
<evidence type="ECO:0000256" key="1">
    <source>
        <dbReference type="ARBA" id="ARBA00001933"/>
    </source>
</evidence>
<dbReference type="GO" id="GO:0005829">
    <property type="term" value="C:cytosol"/>
    <property type="evidence" value="ECO:0007669"/>
    <property type="project" value="TreeGrafter"/>
</dbReference>
<evidence type="ECO:0000256" key="2">
    <source>
        <dbReference type="ARBA" id="ARBA00022898"/>
    </source>
</evidence>
<dbReference type="InterPro" id="IPR029066">
    <property type="entry name" value="PLP-binding_barrel"/>
</dbReference>
<evidence type="ECO:0000259" key="4">
    <source>
        <dbReference type="Pfam" id="PF01168"/>
    </source>
</evidence>
<dbReference type="InterPro" id="IPR000821">
    <property type="entry name" value="Ala_racemase"/>
</dbReference>
<evidence type="ECO:0000313" key="6">
    <source>
        <dbReference type="Proteomes" id="UP000199403"/>
    </source>
</evidence>
<reference evidence="6" key="1">
    <citation type="submission" date="2016-10" db="EMBL/GenBank/DDBJ databases">
        <authorList>
            <person name="Varghese N."/>
            <person name="Submissions S."/>
        </authorList>
    </citation>
    <scope>NUCLEOTIDE SEQUENCE [LARGE SCALE GENOMIC DNA]</scope>
    <source>
        <strain evidence="6">IBRC-M 10761</strain>
    </source>
</reference>
<dbReference type="Proteomes" id="UP000199403">
    <property type="component" value="Unassembled WGS sequence"/>
</dbReference>
<comment type="cofactor">
    <cofactor evidence="1">
        <name>pyridoxal 5'-phosphate</name>
        <dbReference type="ChEBI" id="CHEBI:597326"/>
    </cofactor>
</comment>
<accession>A0A1H7APL5</accession>
<evidence type="ECO:0000313" key="5">
    <source>
        <dbReference type="EMBL" id="SEJ67601.1"/>
    </source>
</evidence>
<dbReference type="PANTHER" id="PTHR30511">
    <property type="entry name" value="ALANINE RACEMASE"/>
    <property type="match status" value="1"/>
</dbReference>
<organism evidence="5 6">
    <name type="scientific">Cyclobacterium xiamenense</name>
    <dbReference type="NCBI Taxonomy" id="1297121"/>
    <lineage>
        <taxon>Bacteria</taxon>
        <taxon>Pseudomonadati</taxon>
        <taxon>Bacteroidota</taxon>
        <taxon>Cytophagia</taxon>
        <taxon>Cytophagales</taxon>
        <taxon>Cyclobacteriaceae</taxon>
        <taxon>Cyclobacterium</taxon>
    </lineage>
</organism>
<dbReference type="SUPFAM" id="SSF51419">
    <property type="entry name" value="PLP-binding barrel"/>
    <property type="match status" value="1"/>
</dbReference>
<sequence length="356" mass="40199">MAFLNLYRDKLRGNFEFLKKEFEANEVSWGVVSKILCGNRMYIKELIDMGADEIHDSRISNLAKVKEINPNVQTVYIKPPSKRNLADMVRYADVSLNSELNTIRWISEEAVNQDKKHKIIIMVETGDLREGVMGDHLIDFYAKVFELPNLEIIGLGTNLNCLNGVMPSADKLIQLSLYKQIIELKFNKKIPWVSAGTSVTIPLMLHKQLPKGVNHFRIGETLYFGVDLFEEKTIDGMNPDVFELFAEIIEMQEKPLLPSGMLATNPQGEIADIDESLYGKSSFRAILDLGLLDVDPKYLIADDGEFEILGASSDMLIINLGENPEGYKVGDLVKFRLKYMGALAILNSSYIEKRVV</sequence>
<feature type="domain" description="Alanine racemase N-terminal" evidence="4">
    <location>
        <begin position="9"/>
        <end position="224"/>
    </location>
</feature>
<evidence type="ECO:0000256" key="3">
    <source>
        <dbReference type="ARBA" id="ARBA00023235"/>
    </source>
</evidence>
<dbReference type="AlphaFoldDB" id="A0A1H7APL5"/>
<keyword evidence="2" id="KW-0663">Pyridoxal phosphate</keyword>
<dbReference type="RefSeq" id="WP_092177715.1">
    <property type="nucleotide sequence ID" value="NZ_FNZH01000008.1"/>
</dbReference>
<gene>
    <name evidence="5" type="ORF">SAMN05192553_10826</name>
</gene>
<dbReference type="Gene3D" id="3.20.20.10">
    <property type="entry name" value="Alanine racemase"/>
    <property type="match status" value="1"/>
</dbReference>
<dbReference type="EMBL" id="FNZH01000008">
    <property type="protein sequence ID" value="SEJ67601.1"/>
    <property type="molecule type" value="Genomic_DNA"/>
</dbReference>